<feature type="binding site" evidence="5">
    <location>
        <begin position="283"/>
        <end position="286"/>
    </location>
    <ligand>
        <name>pyridoxal 5'-phosphate</name>
        <dbReference type="ChEBI" id="CHEBI:597326"/>
    </ligand>
</feature>
<comment type="pathway">
    <text evidence="5 8">Amino-acid biosynthesis; L-lysine biosynthesis via DAP pathway; L-lysine from DL-2,6-diaminopimelate: step 1/1.</text>
</comment>
<organism evidence="10 11">
    <name type="scientific">Syntrophothermus lipocalidus (strain DSM 12680 / TGB-C1)</name>
    <dbReference type="NCBI Taxonomy" id="643648"/>
    <lineage>
        <taxon>Bacteria</taxon>
        <taxon>Bacillati</taxon>
        <taxon>Bacillota</taxon>
        <taxon>Clostridia</taxon>
        <taxon>Eubacteriales</taxon>
        <taxon>Syntrophomonadaceae</taxon>
        <taxon>Syntrophothermus</taxon>
    </lineage>
</organism>
<dbReference type="NCBIfam" id="TIGR01048">
    <property type="entry name" value="lysA"/>
    <property type="match status" value="1"/>
</dbReference>
<dbReference type="PANTHER" id="PTHR43727">
    <property type="entry name" value="DIAMINOPIMELATE DECARBOXYLASE"/>
    <property type="match status" value="1"/>
</dbReference>
<dbReference type="EMBL" id="CP002048">
    <property type="protein sequence ID" value="ADI01319.1"/>
    <property type="molecule type" value="Genomic_DNA"/>
</dbReference>
<keyword evidence="5 8" id="KW-0457">Lysine biosynthesis</keyword>
<comment type="subunit">
    <text evidence="5">Homodimer.</text>
</comment>
<reference evidence="11" key="1">
    <citation type="journal article" date="2010" name="Stand. Genomic Sci.">
        <title>Complete genome sequence of Syntrophothermus lipocalidus type strain (TGB-C1T).</title>
        <authorList>
            <consortium name="US DOE Joint Genome Institute (JGI-PGF)"/>
            <person name="Djao O."/>
            <person name="Zhang X."/>
            <person name="Lucas S."/>
            <person name="Lapidus A."/>
            <person name="Glavina Del Rio T."/>
            <person name="Nolan M."/>
            <person name="Tice H."/>
            <person name="Cheng J."/>
            <person name="Han C."/>
            <person name="Tapia R."/>
            <person name="Goodwin L."/>
            <person name="Pitluck S."/>
            <person name="Liolios K."/>
            <person name="Ivanova N."/>
            <person name="Mavromatis K."/>
            <person name="Mikhailova N."/>
            <person name="Ovchinnikova G."/>
            <person name="Pati A."/>
            <person name="Brambilla E."/>
            <person name="Chen A."/>
            <person name="Palaniappan K."/>
            <person name="Land M."/>
            <person name="Hauser L."/>
            <person name="Chang Y."/>
            <person name="Jeffries C."/>
            <person name="Rohde M."/>
            <person name="Sikorski J."/>
            <person name="Spring S."/>
            <person name="Goker M."/>
            <person name="Detter J."/>
            <person name="Woyke T."/>
            <person name="Bristow J."/>
            <person name="Eisen J."/>
            <person name="Markowitz V."/>
            <person name="Hugenholtz P."/>
            <person name="Kyrpides N."/>
            <person name="Klenk H."/>
        </authorList>
    </citation>
    <scope>NUCLEOTIDE SEQUENCE [LARGE SCALE GENOMIC DNA]</scope>
    <source>
        <strain evidence="11">DSM 12680 / TGB-C1</strain>
    </source>
</reference>
<dbReference type="PANTHER" id="PTHR43727:SF2">
    <property type="entry name" value="GROUP IV DECARBOXYLASE"/>
    <property type="match status" value="1"/>
</dbReference>
<evidence type="ECO:0000313" key="11">
    <source>
        <dbReference type="Proteomes" id="UP000000378"/>
    </source>
</evidence>
<proteinExistence type="inferred from homology"/>
<dbReference type="Proteomes" id="UP000000378">
    <property type="component" value="Chromosome"/>
</dbReference>
<protein>
    <recommendedName>
        <fullName evidence="5 6">Diaminopimelate decarboxylase</fullName>
        <shortName evidence="5">DAP decarboxylase</shortName>
        <shortName evidence="5">DAPDC</shortName>
        <ecNumber evidence="5 6">4.1.1.20</ecNumber>
    </recommendedName>
</protein>
<keyword evidence="4 5" id="KW-0456">Lyase</keyword>
<dbReference type="KEGG" id="slp:Slip_0535"/>
<comment type="similarity">
    <text evidence="5">Belongs to the Orn/Lys/Arg decarboxylase class-II family. LysA subfamily.</text>
</comment>
<dbReference type="PROSITE" id="PS00879">
    <property type="entry name" value="ODR_DC_2_2"/>
    <property type="match status" value="1"/>
</dbReference>
<evidence type="ECO:0000256" key="4">
    <source>
        <dbReference type="ARBA" id="ARBA00023239"/>
    </source>
</evidence>
<dbReference type="SUPFAM" id="SSF51419">
    <property type="entry name" value="PLP-binding barrel"/>
    <property type="match status" value="1"/>
</dbReference>
<dbReference type="GO" id="GO:0008836">
    <property type="term" value="F:diaminopimelate decarboxylase activity"/>
    <property type="evidence" value="ECO:0007669"/>
    <property type="project" value="UniProtKB-UniRule"/>
</dbReference>
<comment type="function">
    <text evidence="5">Specifically catalyzes the decarboxylation of meso-diaminopimelate (meso-DAP) to L-lysine.</text>
</comment>
<dbReference type="HAMAP" id="MF_02120">
    <property type="entry name" value="LysA"/>
    <property type="match status" value="1"/>
</dbReference>
<feature type="binding site" evidence="5">
    <location>
        <position position="241"/>
    </location>
    <ligand>
        <name>pyridoxal 5'-phosphate</name>
        <dbReference type="ChEBI" id="CHEBI:597326"/>
    </ligand>
</feature>
<gene>
    <name evidence="5" type="primary">lysA</name>
    <name evidence="10" type="ordered locus">Slip_0535</name>
</gene>
<dbReference type="InterPro" id="IPR022657">
    <property type="entry name" value="De-COase2_CS"/>
</dbReference>
<evidence type="ECO:0000256" key="7">
    <source>
        <dbReference type="PIRSR" id="PIRSR600183-50"/>
    </source>
</evidence>
<dbReference type="GO" id="GO:0009089">
    <property type="term" value="P:lysine biosynthetic process via diaminopimelate"/>
    <property type="evidence" value="ECO:0007669"/>
    <property type="project" value="UniProtKB-UniRule"/>
</dbReference>
<evidence type="ECO:0000256" key="2">
    <source>
        <dbReference type="ARBA" id="ARBA00022793"/>
    </source>
</evidence>
<dbReference type="CDD" id="cd06828">
    <property type="entry name" value="PLPDE_III_DapDC"/>
    <property type="match status" value="1"/>
</dbReference>
<feature type="binding site" evidence="5">
    <location>
        <position position="355"/>
    </location>
    <ligand>
        <name>substrate</name>
    </ligand>
</feature>
<dbReference type="UniPathway" id="UPA00034">
    <property type="reaction ID" value="UER00027"/>
</dbReference>
<keyword evidence="3 5" id="KW-0663">Pyridoxal phosphate</keyword>
<evidence type="ECO:0000256" key="6">
    <source>
        <dbReference type="NCBIfam" id="TIGR01048"/>
    </source>
</evidence>
<accession>D7CKT4</accession>
<evidence type="ECO:0000256" key="1">
    <source>
        <dbReference type="ARBA" id="ARBA00001933"/>
    </source>
</evidence>
<feature type="binding site" evidence="5">
    <location>
        <position position="383"/>
    </location>
    <ligand>
        <name>substrate</name>
    </ligand>
</feature>
<feature type="active site" description="Proton donor" evidence="7">
    <location>
        <position position="354"/>
    </location>
</feature>
<dbReference type="HOGENOM" id="CLU_026444_0_1_9"/>
<dbReference type="eggNOG" id="COG0019">
    <property type="taxonomic scope" value="Bacteria"/>
</dbReference>
<dbReference type="InterPro" id="IPR002986">
    <property type="entry name" value="DAP_deCOOHase_LysA"/>
</dbReference>
<dbReference type="Gene3D" id="2.40.37.10">
    <property type="entry name" value="Lyase, Ornithine Decarboxylase, Chain A, domain 1"/>
    <property type="match status" value="1"/>
</dbReference>
<reference evidence="10 11" key="2">
    <citation type="journal article" date="2010" name="Stand. Genomic Sci.">
        <title>Complete genome sequence of Syntrophothermus lipocalidus type strain (TGB-C1).</title>
        <authorList>
            <person name="Djao O.D."/>
            <person name="Zhang X."/>
            <person name="Lucas S."/>
            <person name="Lapidus A."/>
            <person name="Del Rio T.G."/>
            <person name="Nolan M."/>
            <person name="Tice H."/>
            <person name="Cheng J.F."/>
            <person name="Han C."/>
            <person name="Tapia R."/>
            <person name="Goodwin L."/>
            <person name="Pitluck S."/>
            <person name="Liolios K."/>
            <person name="Ivanova N."/>
            <person name="Mavromatis K."/>
            <person name="Mikhailova N."/>
            <person name="Ovchinnikova G."/>
            <person name="Pati A."/>
            <person name="Brambilla E."/>
            <person name="Chen A."/>
            <person name="Palaniappan K."/>
            <person name="Land M."/>
            <person name="Hauser L."/>
            <person name="Chang Y.J."/>
            <person name="Jeffries C.D."/>
            <person name="Rohde M."/>
            <person name="Sikorski J."/>
            <person name="Spring S."/>
            <person name="Goker M."/>
            <person name="Detter J.C."/>
            <person name="Woyke T."/>
            <person name="Bristow J."/>
            <person name="Eisen J.A."/>
            <person name="Markowitz V."/>
            <person name="Hugenholtz P."/>
            <person name="Kyrpides N.C."/>
            <person name="Klenk H.P."/>
        </authorList>
    </citation>
    <scope>NUCLEOTIDE SEQUENCE [LARGE SCALE GENOMIC DNA]</scope>
    <source>
        <strain evidence="11">DSM 12680 / TGB-C1</strain>
    </source>
</reference>
<feature type="binding site" evidence="5">
    <location>
        <position position="323"/>
    </location>
    <ligand>
        <name>substrate</name>
    </ligand>
</feature>
<feature type="binding site" evidence="5">
    <location>
        <position position="327"/>
    </location>
    <ligand>
        <name>substrate</name>
    </ligand>
</feature>
<dbReference type="STRING" id="643648.Slip_0535"/>
<evidence type="ECO:0000256" key="8">
    <source>
        <dbReference type="RuleBase" id="RU003738"/>
    </source>
</evidence>
<feature type="binding site" evidence="5">
    <location>
        <position position="286"/>
    </location>
    <ligand>
        <name>substrate</name>
    </ligand>
</feature>
<dbReference type="PRINTS" id="PR01179">
    <property type="entry name" value="ODADCRBXLASE"/>
</dbReference>
<evidence type="ECO:0000256" key="5">
    <source>
        <dbReference type="HAMAP-Rule" id="MF_02120"/>
    </source>
</evidence>
<feature type="domain" description="Orn/DAP/Arg decarboxylase 2 N-terminal" evidence="9">
    <location>
        <begin position="36"/>
        <end position="289"/>
    </location>
</feature>
<dbReference type="InterPro" id="IPR022644">
    <property type="entry name" value="De-COase2_N"/>
</dbReference>
<dbReference type="GO" id="GO:0030170">
    <property type="term" value="F:pyridoxal phosphate binding"/>
    <property type="evidence" value="ECO:0007669"/>
    <property type="project" value="UniProtKB-UniRule"/>
</dbReference>
<evidence type="ECO:0000313" key="10">
    <source>
        <dbReference type="EMBL" id="ADI01319.1"/>
    </source>
</evidence>
<dbReference type="InterPro" id="IPR029066">
    <property type="entry name" value="PLP-binding_barrel"/>
</dbReference>
<dbReference type="FunFam" id="3.20.20.10:FF:000003">
    <property type="entry name" value="Diaminopimelate decarboxylase"/>
    <property type="match status" value="1"/>
</dbReference>
<dbReference type="InterPro" id="IPR000183">
    <property type="entry name" value="Orn/DAP/Arg_de-COase"/>
</dbReference>
<feature type="binding site" evidence="5">
    <location>
        <position position="383"/>
    </location>
    <ligand>
        <name>pyridoxal 5'-phosphate</name>
        <dbReference type="ChEBI" id="CHEBI:597326"/>
    </ligand>
</feature>
<dbReference type="EC" id="4.1.1.20" evidence="5 6"/>
<dbReference type="Pfam" id="PF02784">
    <property type="entry name" value="Orn_Arg_deC_N"/>
    <property type="match status" value="1"/>
</dbReference>
<sequence length="443" mass="48910">MRINAQGHLEVGGIDVLDLVREFGTPLYVLDEEGFRANCRAFRDAFAKYGHSLVIYASKTLSCLAACIIVEEEGLGLDVVSGGELYTALRASFPPERIFFHGNNKTLDELVMAVESRVGRVVVDNFYEIELLENVCERLGRTQNILLRITPGVEAHTHEYIKTGQIDSKFGFTLANGDALKAVDTVCRTKNLRLMGLHCHIGSQIFEMDAYAHATEIMVDLLAEIKNRFGLELEELNMGGGFGIYYHSGDEPRQPEEWAKAVMSTLRSKTEANALRMPKVIVEPGRAIAGPAGITLYTLGSYKEIPGVRKYVAVDGGMTDNPRPALYGSKYEAVIANRADREPDELVSVAGRCCESGDMLIWDIKLSHPQPGDILAVFATGAYNYSMSSNYNRVGRPAMVLVRDGQADLIVKRESYEDLIRNDVIPERLARGDVVKIAAGKKL</sequence>
<dbReference type="InterPro" id="IPR009006">
    <property type="entry name" value="Ala_racemase/Decarboxylase_C"/>
</dbReference>
<dbReference type="Gene3D" id="3.20.20.10">
    <property type="entry name" value="Alanine racemase"/>
    <property type="match status" value="1"/>
</dbReference>
<keyword evidence="2 5" id="KW-0210">Decarboxylase</keyword>
<dbReference type="AlphaFoldDB" id="D7CKT4"/>
<evidence type="ECO:0000259" key="9">
    <source>
        <dbReference type="Pfam" id="PF02784"/>
    </source>
</evidence>
<dbReference type="PRINTS" id="PR01181">
    <property type="entry name" value="DAPDCRBXLASE"/>
</dbReference>
<keyword evidence="5" id="KW-0028">Amino-acid biosynthesis</keyword>
<comment type="catalytic activity">
    <reaction evidence="5 8">
        <text>meso-2,6-diaminopimelate + H(+) = L-lysine + CO2</text>
        <dbReference type="Rhea" id="RHEA:15101"/>
        <dbReference type="ChEBI" id="CHEBI:15378"/>
        <dbReference type="ChEBI" id="CHEBI:16526"/>
        <dbReference type="ChEBI" id="CHEBI:32551"/>
        <dbReference type="ChEBI" id="CHEBI:57791"/>
        <dbReference type="EC" id="4.1.1.20"/>
    </reaction>
</comment>
<comment type="cofactor">
    <cofactor evidence="1 5 7 8">
        <name>pyridoxal 5'-phosphate</name>
        <dbReference type="ChEBI" id="CHEBI:597326"/>
    </cofactor>
</comment>
<evidence type="ECO:0000256" key="3">
    <source>
        <dbReference type="ARBA" id="ARBA00022898"/>
    </source>
</evidence>
<name>D7CKT4_SYNLT</name>
<keyword evidence="11" id="KW-1185">Reference proteome</keyword>
<feature type="modified residue" description="N6-(pyridoxal phosphate)lysine" evidence="5 7">
    <location>
        <position position="59"/>
    </location>
</feature>
<dbReference type="SUPFAM" id="SSF50621">
    <property type="entry name" value="Alanine racemase C-terminal domain-like"/>
    <property type="match status" value="1"/>
</dbReference>